<accession>A0ABQ0L5L5</accession>
<proteinExistence type="predicted"/>
<dbReference type="Proteomes" id="UP000815677">
    <property type="component" value="Unassembled WGS sequence"/>
</dbReference>
<protein>
    <submittedName>
        <fullName evidence="1">Uncharacterized protein</fullName>
    </submittedName>
</protein>
<organism evidence="1 2">
    <name type="scientific">Mycena chlorophos</name>
    <name type="common">Agaric fungus</name>
    <name type="synonym">Agaricus chlorophos</name>
    <dbReference type="NCBI Taxonomy" id="658473"/>
    <lineage>
        <taxon>Eukaryota</taxon>
        <taxon>Fungi</taxon>
        <taxon>Dikarya</taxon>
        <taxon>Basidiomycota</taxon>
        <taxon>Agaricomycotina</taxon>
        <taxon>Agaricomycetes</taxon>
        <taxon>Agaricomycetidae</taxon>
        <taxon>Agaricales</taxon>
        <taxon>Marasmiineae</taxon>
        <taxon>Mycenaceae</taxon>
        <taxon>Mycena</taxon>
    </lineage>
</organism>
<name>A0ABQ0L5L5_MYCCL</name>
<evidence type="ECO:0000313" key="1">
    <source>
        <dbReference type="EMBL" id="GAT46396.1"/>
    </source>
</evidence>
<evidence type="ECO:0000313" key="2">
    <source>
        <dbReference type="Proteomes" id="UP000815677"/>
    </source>
</evidence>
<reference evidence="1" key="1">
    <citation type="submission" date="2014-09" db="EMBL/GenBank/DDBJ databases">
        <title>Genome sequence of the luminous mushroom Mycena chlorophos for searching fungal bioluminescence genes.</title>
        <authorList>
            <person name="Tanaka Y."/>
            <person name="Kasuga D."/>
            <person name="Oba Y."/>
            <person name="Hase S."/>
            <person name="Sato K."/>
            <person name="Oba Y."/>
            <person name="Sakakibara Y."/>
        </authorList>
    </citation>
    <scope>NUCLEOTIDE SEQUENCE</scope>
</reference>
<dbReference type="EMBL" id="DF842472">
    <property type="protein sequence ID" value="GAT46396.1"/>
    <property type="molecule type" value="Genomic_DNA"/>
</dbReference>
<gene>
    <name evidence="1" type="ORF">MCHLO_03928</name>
</gene>
<keyword evidence="2" id="KW-1185">Reference proteome</keyword>
<sequence>MLCPSVSANSLARSSGGARCCIVFDPAAGQSGAASRLHPRTVLDMSSREPTITIYLNKHTFPTSSQHVGRTAWSSTSSATRRSGICSEDLVTAYGVQESVVRVAADDGYGHGSSAQPRILVPGQWATQRLHLPPASQSSASHTRAIAVTDIQHPTIPVRV</sequence>